<dbReference type="EMBL" id="CP034234">
    <property type="protein sequence ID" value="AZK43443.1"/>
    <property type="molecule type" value="Genomic_DNA"/>
</dbReference>
<reference evidence="3 4" key="1">
    <citation type="journal article" date="2020" name="Int. J. Syst. Evol. Microbiol.">
        <title>Description of Erysipelothrix piscisicarius sp. nov., an emergent fish pathogen, and assessment of virulence using a tiger barb (Puntigrus tetrazona) infection model.</title>
        <authorList>
            <person name="Pomaranski E.K."/>
            <person name="Griffin M.J."/>
            <person name="Camus A.C."/>
            <person name="Armwood A.R."/>
            <person name="Shelley J."/>
            <person name="Waldbieser G.C."/>
            <person name="LaFrentz B.R."/>
            <person name="Garcia J.C."/>
            <person name="Yanong R."/>
            <person name="Soto E."/>
        </authorList>
    </citation>
    <scope>NUCLEOTIDE SEQUENCE [LARGE SCALE GENOMIC DNA]</scope>
    <source>
        <strain evidence="3 4">15TAL0474</strain>
    </source>
</reference>
<feature type="transmembrane region" description="Helical" evidence="1">
    <location>
        <begin position="68"/>
        <end position="86"/>
    </location>
</feature>
<dbReference type="AlphaFoldDB" id="A0A3S8RKU5"/>
<sequence length="447" mass="50948">MSNFLDQFKPGVYDRNKVHIGTEKSEKNVMEMDDLETTTTYQDEERFYVREEETELDPSYKAKKQKRMVLIGIAAVLSLLLIGLIWNKQSHTLMPDFTDKQRQEVEIWAKKHKVEVDFKDEFSLEYDENVVISQEFEPKTKIRKGSMVSVVISKGPDLEEVVTLPDFEKLSGAEINAWIEEQKMRYIQVENVFSKDVAKGNFISFEIKDKNVTKDHFQRKNKALIKISNGPEQYEKNIIVPDFKNRTKMDVELWAKDKEFVSTFTYEEQFDDKIEAGGVISQSVSAAEKVAKNDELTFVISKGKAVRVPDYSSSDLNTFDTINSMGAQVIQKQIYTMNYPYGAFVEQNTEPGTILNDDPDTIVIVYYSMGQPYIKGLVGLTEGDLPAYFYEFSGKGAHITYDVTRVSECGEKGTVVRASKNNQFVSTTDHINIYISDGTKACATPDA</sequence>
<organism evidence="3 4">
    <name type="scientific">Erysipelothrix piscisicarius</name>
    <dbReference type="NCBI Taxonomy" id="2485784"/>
    <lineage>
        <taxon>Bacteria</taxon>
        <taxon>Bacillati</taxon>
        <taxon>Bacillota</taxon>
        <taxon>Erysipelotrichia</taxon>
        <taxon>Erysipelotrichales</taxon>
        <taxon>Erysipelotrichaceae</taxon>
        <taxon>Erysipelothrix</taxon>
    </lineage>
</organism>
<name>A0A3S8RKU5_9FIRM</name>
<protein>
    <submittedName>
        <fullName evidence="3">PASTA domain-containing protein</fullName>
    </submittedName>
</protein>
<feature type="domain" description="PASTA" evidence="2">
    <location>
        <begin position="88"/>
        <end position="154"/>
    </location>
</feature>
<dbReference type="RefSeq" id="WP_125163669.1">
    <property type="nucleotide sequence ID" value="NZ_CP034234.1"/>
</dbReference>
<keyword evidence="1" id="KW-0472">Membrane</keyword>
<evidence type="ECO:0000256" key="1">
    <source>
        <dbReference type="SAM" id="Phobius"/>
    </source>
</evidence>
<evidence type="ECO:0000313" key="3">
    <source>
        <dbReference type="EMBL" id="AZK43443.1"/>
    </source>
</evidence>
<keyword evidence="4" id="KW-1185">Reference proteome</keyword>
<evidence type="ECO:0000259" key="2">
    <source>
        <dbReference type="PROSITE" id="PS51178"/>
    </source>
</evidence>
<dbReference type="Gene3D" id="3.30.10.20">
    <property type="match status" value="2"/>
</dbReference>
<accession>A0A3S8RKU5</accession>
<dbReference type="PROSITE" id="PS51178">
    <property type="entry name" value="PASTA"/>
    <property type="match status" value="2"/>
</dbReference>
<gene>
    <name evidence="3" type="ORF">EEI45_00190</name>
</gene>
<keyword evidence="1" id="KW-1133">Transmembrane helix</keyword>
<proteinExistence type="predicted"/>
<dbReference type="KEGG" id="eri:EEI45_00190"/>
<dbReference type="SMART" id="SM00740">
    <property type="entry name" value="PASTA"/>
    <property type="match status" value="3"/>
</dbReference>
<dbReference type="CDD" id="cd06577">
    <property type="entry name" value="PASTA_pknB"/>
    <property type="match status" value="2"/>
</dbReference>
<dbReference type="InterPro" id="IPR005543">
    <property type="entry name" value="PASTA_dom"/>
</dbReference>
<keyword evidence="1" id="KW-0812">Transmembrane</keyword>
<feature type="domain" description="PASTA" evidence="2">
    <location>
        <begin position="230"/>
        <end position="302"/>
    </location>
</feature>
<evidence type="ECO:0000313" key="4">
    <source>
        <dbReference type="Proteomes" id="UP000278804"/>
    </source>
</evidence>
<dbReference type="Proteomes" id="UP000278804">
    <property type="component" value="Chromosome"/>
</dbReference>
<dbReference type="Pfam" id="PF03793">
    <property type="entry name" value="PASTA"/>
    <property type="match status" value="2"/>
</dbReference>